<dbReference type="EMBL" id="KV878985">
    <property type="protein sequence ID" value="OJJ96643.1"/>
    <property type="molecule type" value="Genomic_DNA"/>
</dbReference>
<dbReference type="PROSITE" id="PS50005">
    <property type="entry name" value="TPR"/>
    <property type="match status" value="1"/>
</dbReference>
<evidence type="ECO:0000313" key="5">
    <source>
        <dbReference type="Proteomes" id="UP000184546"/>
    </source>
</evidence>
<dbReference type="PANTHER" id="PTHR45588:SF2">
    <property type="entry name" value="TPR DOMAIN PROTEIN (AFU_ORTHOLOGUE AFUA_3G00240)"/>
    <property type="match status" value="1"/>
</dbReference>
<dbReference type="SMART" id="SM00028">
    <property type="entry name" value="TPR"/>
    <property type="match status" value="1"/>
</dbReference>
<dbReference type="STRING" id="690307.A0A1L9WKG1"/>
<protein>
    <submittedName>
        <fullName evidence="4">Uncharacterized protein</fullName>
    </submittedName>
</protein>
<keyword evidence="1" id="KW-0677">Repeat</keyword>
<evidence type="ECO:0000256" key="3">
    <source>
        <dbReference type="PROSITE-ProRule" id="PRU00339"/>
    </source>
</evidence>
<dbReference type="GeneID" id="30970630"/>
<dbReference type="Pfam" id="PF07719">
    <property type="entry name" value="TPR_2"/>
    <property type="match status" value="1"/>
</dbReference>
<name>A0A1L9WKG1_ASPA1</name>
<evidence type="ECO:0000313" key="4">
    <source>
        <dbReference type="EMBL" id="OJJ96643.1"/>
    </source>
</evidence>
<accession>A0A1L9WKG1</accession>
<dbReference type="VEuPathDB" id="FungiDB:ASPACDRAFT_125398"/>
<dbReference type="InterPro" id="IPR013105">
    <property type="entry name" value="TPR_2"/>
</dbReference>
<sequence length="570" mass="64082">MTREPVPASADYYDLGTHARTVTTNSEDARVWFNRGLVWVYSFHHGEAVHCFEQAIQHDPSFAMAYWGLAYAVGPNYNKAWERFDRKDLHTCVQRGHEASQKALELSSNATPLEQGLCRAIVERFPCDTPLSPEDYGAVNCTYADAMKPVYEQFGSDLDIATLYADALMNVTPWALWDLFTGKANPKARTTEVQTVLETALTQTGAYRHPGLLHLYIHFIEMSPTPEKGIYAADHLRDLVPDAGHMHHMPTHLDILIGDWRASIRSNYRSTLADDRYAAKAGHNNFYTFYRLHDYHSLVYAAMFAGQKRTALDAVTRMEASIPESLLRTQSPPMADWIEHFVAIRLHVMVRFGMWEELKQMPLPADQAVYAITTATTHYARALAHAATNDIPSARSEQALFLAARERVPPTRRAYNSKALDMLAVGIPMLTGEIEYRAGNYGVAFAALQEAIELEDRLPYSEPWAWMQPVRHAYAALKLEQGEVEEAARTYRADLGLDGSLIRPRRHPNNVWALHGYHECLVRLGKTEEAKAIEPARNVALAGADIPIRASCFCRLEVLQDAKCCGGESC</sequence>
<dbReference type="InterPro" id="IPR019734">
    <property type="entry name" value="TPR_rpt"/>
</dbReference>
<dbReference type="Gene3D" id="1.25.40.10">
    <property type="entry name" value="Tetratricopeptide repeat domain"/>
    <property type="match status" value="2"/>
</dbReference>
<keyword evidence="2 3" id="KW-0802">TPR repeat</keyword>
<organism evidence="4 5">
    <name type="scientific">Aspergillus aculeatus (strain ATCC 16872 / CBS 172.66 / WB 5094)</name>
    <dbReference type="NCBI Taxonomy" id="690307"/>
    <lineage>
        <taxon>Eukaryota</taxon>
        <taxon>Fungi</taxon>
        <taxon>Dikarya</taxon>
        <taxon>Ascomycota</taxon>
        <taxon>Pezizomycotina</taxon>
        <taxon>Eurotiomycetes</taxon>
        <taxon>Eurotiomycetidae</taxon>
        <taxon>Eurotiales</taxon>
        <taxon>Aspergillaceae</taxon>
        <taxon>Aspergillus</taxon>
        <taxon>Aspergillus subgen. Circumdati</taxon>
    </lineage>
</organism>
<evidence type="ECO:0000256" key="1">
    <source>
        <dbReference type="ARBA" id="ARBA00022737"/>
    </source>
</evidence>
<reference evidence="5" key="1">
    <citation type="journal article" date="2017" name="Genome Biol.">
        <title>Comparative genomics reveals high biological diversity and specific adaptations in the industrially and medically important fungal genus Aspergillus.</title>
        <authorList>
            <person name="de Vries R.P."/>
            <person name="Riley R."/>
            <person name="Wiebenga A."/>
            <person name="Aguilar-Osorio G."/>
            <person name="Amillis S."/>
            <person name="Uchima C.A."/>
            <person name="Anderluh G."/>
            <person name="Asadollahi M."/>
            <person name="Askin M."/>
            <person name="Barry K."/>
            <person name="Battaglia E."/>
            <person name="Bayram O."/>
            <person name="Benocci T."/>
            <person name="Braus-Stromeyer S.A."/>
            <person name="Caldana C."/>
            <person name="Canovas D."/>
            <person name="Cerqueira G.C."/>
            <person name="Chen F."/>
            <person name="Chen W."/>
            <person name="Choi C."/>
            <person name="Clum A."/>
            <person name="Dos Santos R.A."/>
            <person name="Damasio A.R."/>
            <person name="Diallinas G."/>
            <person name="Emri T."/>
            <person name="Fekete E."/>
            <person name="Flipphi M."/>
            <person name="Freyberg S."/>
            <person name="Gallo A."/>
            <person name="Gournas C."/>
            <person name="Habgood R."/>
            <person name="Hainaut M."/>
            <person name="Harispe M.L."/>
            <person name="Henrissat B."/>
            <person name="Hilden K.S."/>
            <person name="Hope R."/>
            <person name="Hossain A."/>
            <person name="Karabika E."/>
            <person name="Karaffa L."/>
            <person name="Karanyi Z."/>
            <person name="Krasevec N."/>
            <person name="Kuo A."/>
            <person name="Kusch H."/>
            <person name="LaButti K."/>
            <person name="Lagendijk E.L."/>
            <person name="Lapidus A."/>
            <person name="Levasseur A."/>
            <person name="Lindquist E."/>
            <person name="Lipzen A."/>
            <person name="Logrieco A.F."/>
            <person name="MacCabe A."/>
            <person name="Maekelae M.R."/>
            <person name="Malavazi I."/>
            <person name="Melin P."/>
            <person name="Meyer V."/>
            <person name="Mielnichuk N."/>
            <person name="Miskei M."/>
            <person name="Molnar A.P."/>
            <person name="Mule G."/>
            <person name="Ngan C.Y."/>
            <person name="Orejas M."/>
            <person name="Orosz E."/>
            <person name="Ouedraogo J.P."/>
            <person name="Overkamp K.M."/>
            <person name="Park H.-S."/>
            <person name="Perrone G."/>
            <person name="Piumi F."/>
            <person name="Punt P.J."/>
            <person name="Ram A.F."/>
            <person name="Ramon A."/>
            <person name="Rauscher S."/>
            <person name="Record E."/>
            <person name="Riano-Pachon D.M."/>
            <person name="Robert V."/>
            <person name="Roehrig J."/>
            <person name="Ruller R."/>
            <person name="Salamov A."/>
            <person name="Salih N.S."/>
            <person name="Samson R.A."/>
            <person name="Sandor E."/>
            <person name="Sanguinetti M."/>
            <person name="Schuetze T."/>
            <person name="Sepcic K."/>
            <person name="Shelest E."/>
            <person name="Sherlock G."/>
            <person name="Sophianopoulou V."/>
            <person name="Squina F.M."/>
            <person name="Sun H."/>
            <person name="Susca A."/>
            <person name="Todd R.B."/>
            <person name="Tsang A."/>
            <person name="Unkles S.E."/>
            <person name="van de Wiele N."/>
            <person name="van Rossen-Uffink D."/>
            <person name="Oliveira J.V."/>
            <person name="Vesth T.C."/>
            <person name="Visser J."/>
            <person name="Yu J.-H."/>
            <person name="Zhou M."/>
            <person name="Andersen M.R."/>
            <person name="Archer D.B."/>
            <person name="Baker S.E."/>
            <person name="Benoit I."/>
            <person name="Brakhage A.A."/>
            <person name="Braus G.H."/>
            <person name="Fischer R."/>
            <person name="Frisvad J.C."/>
            <person name="Goldman G.H."/>
            <person name="Houbraken J."/>
            <person name="Oakley B."/>
            <person name="Pocsi I."/>
            <person name="Scazzocchio C."/>
            <person name="Seiboth B."/>
            <person name="vanKuyk P.A."/>
            <person name="Wortman J."/>
            <person name="Dyer P.S."/>
            <person name="Grigoriev I.V."/>
        </authorList>
    </citation>
    <scope>NUCLEOTIDE SEQUENCE [LARGE SCALE GENOMIC DNA]</scope>
    <source>
        <strain evidence="5">ATCC 16872 / CBS 172.66 / WB 5094</strain>
    </source>
</reference>
<dbReference type="InterPro" id="IPR011990">
    <property type="entry name" value="TPR-like_helical_dom_sf"/>
</dbReference>
<dbReference type="PANTHER" id="PTHR45588">
    <property type="entry name" value="TPR DOMAIN-CONTAINING PROTEIN"/>
    <property type="match status" value="1"/>
</dbReference>
<keyword evidence="5" id="KW-1185">Reference proteome</keyword>
<feature type="repeat" description="TPR" evidence="3">
    <location>
        <begin position="29"/>
        <end position="62"/>
    </location>
</feature>
<dbReference type="OrthoDB" id="414774at2759"/>
<dbReference type="RefSeq" id="XP_020052983.1">
    <property type="nucleotide sequence ID" value="XM_020196816.1"/>
</dbReference>
<gene>
    <name evidence="4" type="ORF">ASPACDRAFT_125398</name>
</gene>
<dbReference type="OMA" id="VPHALHM"/>
<dbReference type="SUPFAM" id="SSF48452">
    <property type="entry name" value="TPR-like"/>
    <property type="match status" value="1"/>
</dbReference>
<dbReference type="AlphaFoldDB" id="A0A1L9WKG1"/>
<evidence type="ECO:0000256" key="2">
    <source>
        <dbReference type="ARBA" id="ARBA00022803"/>
    </source>
</evidence>
<dbReference type="Proteomes" id="UP000184546">
    <property type="component" value="Unassembled WGS sequence"/>
</dbReference>
<proteinExistence type="predicted"/>